<protein>
    <submittedName>
        <fullName evidence="2">Anti-repressor SinI family protein</fullName>
    </submittedName>
</protein>
<dbReference type="SUPFAM" id="SSF47406">
    <property type="entry name" value="SinR repressor dimerisation domain-like"/>
    <property type="match status" value="1"/>
</dbReference>
<evidence type="ECO:0000313" key="2">
    <source>
        <dbReference type="EMBL" id="MDE5413817.1"/>
    </source>
</evidence>
<dbReference type="InterPro" id="IPR010981">
    <property type="entry name" value="SinR/SinI_dimer_dom"/>
</dbReference>
<dbReference type="InterPro" id="IPR036281">
    <property type="entry name" value="SinR/SinI_dimer_dom_sf"/>
</dbReference>
<comment type="caution">
    <text evidence="2">The sequence shown here is derived from an EMBL/GenBank/DDBJ whole genome shotgun (WGS) entry which is preliminary data.</text>
</comment>
<reference evidence="2" key="1">
    <citation type="submission" date="2024-05" db="EMBL/GenBank/DDBJ databases">
        <title>Alkalihalobacillus sp. strain MEB203 novel alkaliphilic bacterium from Lonar Lake, India.</title>
        <authorList>
            <person name="Joshi A."/>
            <person name="Thite S."/>
            <person name="Mengade P."/>
        </authorList>
    </citation>
    <scope>NUCLEOTIDE SEQUENCE</scope>
    <source>
        <strain evidence="2">MEB 203</strain>
    </source>
</reference>
<gene>
    <name evidence="2" type="ORF">N7Z68_10505</name>
</gene>
<proteinExistence type="predicted"/>
<evidence type="ECO:0000313" key="3">
    <source>
        <dbReference type="Proteomes" id="UP001148125"/>
    </source>
</evidence>
<organism evidence="2 3">
    <name type="scientific">Alkalihalobacterium chitinilyticum</name>
    <dbReference type="NCBI Taxonomy" id="2980103"/>
    <lineage>
        <taxon>Bacteria</taxon>
        <taxon>Bacillati</taxon>
        <taxon>Bacillota</taxon>
        <taxon>Bacilli</taxon>
        <taxon>Bacillales</taxon>
        <taxon>Bacillaceae</taxon>
        <taxon>Alkalihalobacterium</taxon>
    </lineage>
</organism>
<dbReference type="Proteomes" id="UP001148125">
    <property type="component" value="Unassembled WGS sequence"/>
</dbReference>
<evidence type="ECO:0000259" key="1">
    <source>
        <dbReference type="PROSITE" id="PS51500"/>
    </source>
</evidence>
<name>A0ABT5VGF3_9BACI</name>
<keyword evidence="3" id="KW-1185">Reference proteome</keyword>
<sequence length="69" mass="8264">MDNSVKEKLDLEWVDLMKEALELGLSKKEIRRFLVTSQKRTEDSKMFVLKKRHPFLDQLSEYKARVSHI</sequence>
<dbReference type="EMBL" id="JAOTPO010000006">
    <property type="protein sequence ID" value="MDE5413817.1"/>
    <property type="molecule type" value="Genomic_DNA"/>
</dbReference>
<dbReference type="RefSeq" id="WP_275118436.1">
    <property type="nucleotide sequence ID" value="NZ_JAOTPO010000006.1"/>
</dbReference>
<dbReference type="PROSITE" id="PS51500">
    <property type="entry name" value="SIN"/>
    <property type="match status" value="1"/>
</dbReference>
<feature type="domain" description="Sin" evidence="1">
    <location>
        <begin position="1"/>
        <end position="38"/>
    </location>
</feature>
<dbReference type="Pfam" id="PF08671">
    <property type="entry name" value="SinI"/>
    <property type="match status" value="1"/>
</dbReference>
<accession>A0ABT5VGF3</accession>